<feature type="signal peptide" evidence="1">
    <location>
        <begin position="1"/>
        <end position="28"/>
    </location>
</feature>
<evidence type="ECO:0000256" key="1">
    <source>
        <dbReference type="SAM" id="SignalP"/>
    </source>
</evidence>
<keyword evidence="1" id="KW-0732">Signal</keyword>
<protein>
    <submittedName>
        <fullName evidence="2">Uncharacterized protein</fullName>
    </submittedName>
</protein>
<dbReference type="EMBL" id="KZ503001">
    <property type="protein sequence ID" value="PKU69746.1"/>
    <property type="molecule type" value="Genomic_DNA"/>
</dbReference>
<evidence type="ECO:0000313" key="2">
    <source>
        <dbReference type="EMBL" id="PKU69746.1"/>
    </source>
</evidence>
<dbReference type="AlphaFoldDB" id="A0A2I0W251"/>
<proteinExistence type="predicted"/>
<gene>
    <name evidence="2" type="ORF">MA16_Dca025977</name>
</gene>
<name>A0A2I0W251_9ASPA</name>
<organism evidence="2 3">
    <name type="scientific">Dendrobium catenatum</name>
    <dbReference type="NCBI Taxonomy" id="906689"/>
    <lineage>
        <taxon>Eukaryota</taxon>
        <taxon>Viridiplantae</taxon>
        <taxon>Streptophyta</taxon>
        <taxon>Embryophyta</taxon>
        <taxon>Tracheophyta</taxon>
        <taxon>Spermatophyta</taxon>
        <taxon>Magnoliopsida</taxon>
        <taxon>Liliopsida</taxon>
        <taxon>Asparagales</taxon>
        <taxon>Orchidaceae</taxon>
        <taxon>Epidendroideae</taxon>
        <taxon>Malaxideae</taxon>
        <taxon>Dendrobiinae</taxon>
        <taxon>Dendrobium</taxon>
    </lineage>
</organism>
<keyword evidence="3" id="KW-1185">Reference proteome</keyword>
<dbReference type="Proteomes" id="UP000233837">
    <property type="component" value="Unassembled WGS sequence"/>
</dbReference>
<evidence type="ECO:0000313" key="3">
    <source>
        <dbReference type="Proteomes" id="UP000233837"/>
    </source>
</evidence>
<accession>A0A2I0W251</accession>
<feature type="chain" id="PRO_5014186323" evidence="1">
    <location>
        <begin position="29"/>
        <end position="192"/>
    </location>
</feature>
<sequence length="192" mass="21884">MAVQCLNLIASSFLFSLLLSYLSSPILSHQTLQTKKQASSSINFQRHEHSHLSVPRPYPPLSNGNLLKNKKRRSMRRRKSFSGHYQVGELVFSAMLPRGFVPPSDSSSCHNDAPESINAVHGLLCGDDRPNFMILKPQPKSINRRLIGELSYAFLWCANEKAYTISIDLANSPHFTYLQAILVWWENLWRDE</sequence>
<reference evidence="2 3" key="2">
    <citation type="journal article" date="2017" name="Nature">
        <title>The Apostasia genome and the evolution of orchids.</title>
        <authorList>
            <person name="Zhang G.Q."/>
            <person name="Liu K.W."/>
            <person name="Li Z."/>
            <person name="Lohaus R."/>
            <person name="Hsiao Y.Y."/>
            <person name="Niu S.C."/>
            <person name="Wang J.Y."/>
            <person name="Lin Y.C."/>
            <person name="Xu Q."/>
            <person name="Chen L.J."/>
            <person name="Yoshida K."/>
            <person name="Fujiwara S."/>
            <person name="Wang Z.W."/>
            <person name="Zhang Y.Q."/>
            <person name="Mitsuda N."/>
            <person name="Wang M."/>
            <person name="Liu G.H."/>
            <person name="Pecoraro L."/>
            <person name="Huang H.X."/>
            <person name="Xiao X.J."/>
            <person name="Lin M."/>
            <person name="Wu X.Y."/>
            <person name="Wu W.L."/>
            <person name="Chen Y.Y."/>
            <person name="Chang S.B."/>
            <person name="Sakamoto S."/>
            <person name="Ohme-Takagi M."/>
            <person name="Yagi M."/>
            <person name="Zeng S.J."/>
            <person name="Shen C.Y."/>
            <person name="Yeh C.M."/>
            <person name="Luo Y.B."/>
            <person name="Tsai W.C."/>
            <person name="Van de Peer Y."/>
            <person name="Liu Z.J."/>
        </authorList>
    </citation>
    <scope>NUCLEOTIDE SEQUENCE [LARGE SCALE GENOMIC DNA]</scope>
    <source>
        <tissue evidence="2">The whole plant</tissue>
    </source>
</reference>
<reference evidence="2 3" key="1">
    <citation type="journal article" date="2016" name="Sci. Rep.">
        <title>The Dendrobium catenatum Lindl. genome sequence provides insights into polysaccharide synthase, floral development and adaptive evolution.</title>
        <authorList>
            <person name="Zhang G.Q."/>
            <person name="Xu Q."/>
            <person name="Bian C."/>
            <person name="Tsai W.C."/>
            <person name="Yeh C.M."/>
            <person name="Liu K.W."/>
            <person name="Yoshida K."/>
            <person name="Zhang L.S."/>
            <person name="Chang S.B."/>
            <person name="Chen F."/>
            <person name="Shi Y."/>
            <person name="Su Y.Y."/>
            <person name="Zhang Y.Q."/>
            <person name="Chen L.J."/>
            <person name="Yin Y."/>
            <person name="Lin M."/>
            <person name="Huang H."/>
            <person name="Deng H."/>
            <person name="Wang Z.W."/>
            <person name="Zhu S.L."/>
            <person name="Zhao X."/>
            <person name="Deng C."/>
            <person name="Niu S.C."/>
            <person name="Huang J."/>
            <person name="Wang M."/>
            <person name="Liu G.H."/>
            <person name="Yang H.J."/>
            <person name="Xiao X.J."/>
            <person name="Hsiao Y.Y."/>
            <person name="Wu W.L."/>
            <person name="Chen Y.Y."/>
            <person name="Mitsuda N."/>
            <person name="Ohme-Takagi M."/>
            <person name="Luo Y.B."/>
            <person name="Van de Peer Y."/>
            <person name="Liu Z.J."/>
        </authorList>
    </citation>
    <scope>NUCLEOTIDE SEQUENCE [LARGE SCALE GENOMIC DNA]</scope>
    <source>
        <tissue evidence="2">The whole plant</tissue>
    </source>
</reference>